<dbReference type="InterPro" id="IPR036390">
    <property type="entry name" value="WH_DNA-bd_sf"/>
</dbReference>
<evidence type="ECO:0000256" key="1">
    <source>
        <dbReference type="ARBA" id="ARBA00023015"/>
    </source>
</evidence>
<keyword evidence="2" id="KW-0238">DNA-binding</keyword>
<dbReference type="EMBL" id="JAUCFI010000001">
    <property type="protein sequence ID" value="MDM5281956.1"/>
    <property type="molecule type" value="Genomic_DNA"/>
</dbReference>
<evidence type="ECO:0000259" key="6">
    <source>
        <dbReference type="PROSITE" id="PS51077"/>
    </source>
</evidence>
<dbReference type="PROSITE" id="PS51078">
    <property type="entry name" value="ICLR_ED"/>
    <property type="match status" value="1"/>
</dbReference>
<dbReference type="InterPro" id="IPR029016">
    <property type="entry name" value="GAF-like_dom_sf"/>
</dbReference>
<evidence type="ECO:0000256" key="2">
    <source>
        <dbReference type="ARBA" id="ARBA00023125"/>
    </source>
</evidence>
<dbReference type="AlphaFoldDB" id="A0AAJ1QI79"/>
<name>A0AAJ1QI79_9BACI</name>
<dbReference type="SUPFAM" id="SSF55781">
    <property type="entry name" value="GAF domain-like"/>
    <property type="match status" value="1"/>
</dbReference>
<evidence type="ECO:0000256" key="5">
    <source>
        <dbReference type="ARBA" id="ARBA00070406"/>
    </source>
</evidence>
<dbReference type="GO" id="GO:0003700">
    <property type="term" value="F:DNA-binding transcription factor activity"/>
    <property type="evidence" value="ECO:0007669"/>
    <property type="project" value="TreeGrafter"/>
</dbReference>
<dbReference type="Proteomes" id="UP001238973">
    <property type="component" value="Unassembled WGS sequence"/>
</dbReference>
<evidence type="ECO:0000313" key="8">
    <source>
        <dbReference type="EMBL" id="MDM5281956.1"/>
    </source>
</evidence>
<organism evidence="8 9">
    <name type="scientific">Peribacillus frigoritolerans</name>
    <dbReference type="NCBI Taxonomy" id="450367"/>
    <lineage>
        <taxon>Bacteria</taxon>
        <taxon>Bacillati</taxon>
        <taxon>Bacillota</taxon>
        <taxon>Bacilli</taxon>
        <taxon>Bacillales</taxon>
        <taxon>Bacillaceae</taxon>
        <taxon>Peribacillus</taxon>
    </lineage>
</organism>
<dbReference type="PANTHER" id="PTHR30136:SF35">
    <property type="entry name" value="HTH-TYPE TRANSCRIPTIONAL REGULATOR RV1719"/>
    <property type="match status" value="1"/>
</dbReference>
<feature type="domain" description="HTH iclR-type" evidence="6">
    <location>
        <begin position="17"/>
        <end position="79"/>
    </location>
</feature>
<dbReference type="Gene3D" id="1.10.10.10">
    <property type="entry name" value="Winged helix-like DNA-binding domain superfamily/Winged helix DNA-binding domain"/>
    <property type="match status" value="1"/>
</dbReference>
<dbReference type="Gene3D" id="3.30.450.40">
    <property type="match status" value="1"/>
</dbReference>
<dbReference type="FunFam" id="1.10.10.10:FF:000056">
    <property type="entry name" value="IclR family transcriptional regulator"/>
    <property type="match status" value="1"/>
</dbReference>
<keyword evidence="3" id="KW-0804">Transcription</keyword>
<dbReference type="SMART" id="SM00346">
    <property type="entry name" value="HTH_ICLR"/>
    <property type="match status" value="1"/>
</dbReference>
<accession>A0AAJ1QI79</accession>
<dbReference type="PANTHER" id="PTHR30136">
    <property type="entry name" value="HELIX-TURN-HELIX TRANSCRIPTIONAL REGULATOR, ICLR FAMILY"/>
    <property type="match status" value="1"/>
</dbReference>
<proteinExistence type="predicted"/>
<comment type="function">
    <text evidence="4">May be an activator protein for the gylABX operon.</text>
</comment>
<dbReference type="Pfam" id="PF09339">
    <property type="entry name" value="HTH_IclR"/>
    <property type="match status" value="1"/>
</dbReference>
<dbReference type="SUPFAM" id="SSF46785">
    <property type="entry name" value="Winged helix' DNA-binding domain"/>
    <property type="match status" value="1"/>
</dbReference>
<sequence>MQSERNIEMEANQKKSSSSLGNTLRLLNLFNMDEPEFTLSELAKKLGVGHSTIHRLTMTLMHEGFLARDLMTKKFRLGASILAIEKTILSYYDICQISPPVLEKLVQDTGEAAHLSIVKDHKVVYLQKFDSPNYAHLLSHEGKPNPIHATNTGQVILAYRCQSEIEEVIAGGLAPYTSHTITNPQQFRERLTRIHKQGYSYSKDELHLGFSSIAAPVKSPSGKVIYAISIAGPSSRITPYRVQELSKAVKEAADELAIRKYGRKPL</sequence>
<dbReference type="InterPro" id="IPR050707">
    <property type="entry name" value="HTH_MetabolicPath_Reg"/>
</dbReference>
<dbReference type="InterPro" id="IPR036388">
    <property type="entry name" value="WH-like_DNA-bd_sf"/>
</dbReference>
<evidence type="ECO:0000259" key="7">
    <source>
        <dbReference type="PROSITE" id="PS51078"/>
    </source>
</evidence>
<feature type="domain" description="IclR-ED" evidence="7">
    <location>
        <begin position="80"/>
        <end position="262"/>
    </location>
</feature>
<dbReference type="GO" id="GO:0045892">
    <property type="term" value="P:negative regulation of DNA-templated transcription"/>
    <property type="evidence" value="ECO:0007669"/>
    <property type="project" value="TreeGrafter"/>
</dbReference>
<evidence type="ECO:0000256" key="3">
    <source>
        <dbReference type="ARBA" id="ARBA00023163"/>
    </source>
</evidence>
<reference evidence="8" key="1">
    <citation type="submission" date="2023-06" db="EMBL/GenBank/DDBJ databases">
        <title>Comparative genomics of Bacillaceae isolates and their secondary metabolite potential.</title>
        <authorList>
            <person name="Song L."/>
            <person name="Nielsen L.J."/>
            <person name="Mohite O."/>
            <person name="Xu X."/>
            <person name="Weber T."/>
            <person name="Kovacs A.T."/>
        </authorList>
    </citation>
    <scope>NUCLEOTIDE SEQUENCE</scope>
    <source>
        <strain evidence="8">G1S1</strain>
    </source>
</reference>
<evidence type="ECO:0000313" key="9">
    <source>
        <dbReference type="Proteomes" id="UP001238973"/>
    </source>
</evidence>
<comment type="caution">
    <text evidence="8">The sequence shown here is derived from an EMBL/GenBank/DDBJ whole genome shotgun (WGS) entry which is preliminary data.</text>
</comment>
<dbReference type="Pfam" id="PF01614">
    <property type="entry name" value="IclR_C"/>
    <property type="match status" value="1"/>
</dbReference>
<dbReference type="PROSITE" id="PS51077">
    <property type="entry name" value="HTH_ICLR"/>
    <property type="match status" value="1"/>
</dbReference>
<protein>
    <recommendedName>
        <fullName evidence="5">Glycerol operon regulatory protein</fullName>
    </recommendedName>
</protein>
<evidence type="ECO:0000256" key="4">
    <source>
        <dbReference type="ARBA" id="ARBA00058938"/>
    </source>
</evidence>
<dbReference type="InterPro" id="IPR014757">
    <property type="entry name" value="Tscrpt_reg_IclR_C"/>
</dbReference>
<dbReference type="RefSeq" id="WP_289348256.1">
    <property type="nucleotide sequence ID" value="NZ_JAUCFI010000001.1"/>
</dbReference>
<dbReference type="GO" id="GO:0003677">
    <property type="term" value="F:DNA binding"/>
    <property type="evidence" value="ECO:0007669"/>
    <property type="project" value="UniProtKB-KW"/>
</dbReference>
<gene>
    <name evidence="8" type="ORF">QUF85_01010</name>
</gene>
<dbReference type="InterPro" id="IPR005471">
    <property type="entry name" value="Tscrpt_reg_IclR_N"/>
</dbReference>
<keyword evidence="1" id="KW-0805">Transcription regulation</keyword>